<accession>A0A2S4PIU0</accession>
<reference evidence="1 2" key="1">
    <citation type="submission" date="2017-10" db="EMBL/GenBank/DDBJ databases">
        <title>Development of genomic resources for the powdery mildew, Erysiphe pulchra.</title>
        <authorList>
            <person name="Wadl P.A."/>
            <person name="Mack B.M."/>
            <person name="Moore G."/>
            <person name="Beltz S.B."/>
        </authorList>
    </citation>
    <scope>NUCLEOTIDE SEQUENCE [LARGE SCALE GENOMIC DNA]</scope>
    <source>
        <strain evidence="1">Cflorida</strain>
    </source>
</reference>
<evidence type="ECO:0000313" key="1">
    <source>
        <dbReference type="EMBL" id="POS81959.1"/>
    </source>
</evidence>
<dbReference type="AlphaFoldDB" id="A0A2S4PIU0"/>
<proteinExistence type="predicted"/>
<dbReference type="Proteomes" id="UP000237438">
    <property type="component" value="Unassembled WGS sequence"/>
</dbReference>
<dbReference type="EMBL" id="PEDP01005587">
    <property type="protein sequence ID" value="POS81959.1"/>
    <property type="molecule type" value="Genomic_DNA"/>
</dbReference>
<gene>
    <name evidence="1" type="ORF">EPUL_006300</name>
</gene>
<organism evidence="1 2">
    <name type="scientific">Erysiphe pulchra</name>
    <dbReference type="NCBI Taxonomy" id="225359"/>
    <lineage>
        <taxon>Eukaryota</taxon>
        <taxon>Fungi</taxon>
        <taxon>Dikarya</taxon>
        <taxon>Ascomycota</taxon>
        <taxon>Pezizomycotina</taxon>
        <taxon>Leotiomycetes</taxon>
        <taxon>Erysiphales</taxon>
        <taxon>Erysiphaceae</taxon>
        <taxon>Erysiphe</taxon>
    </lineage>
</organism>
<evidence type="ECO:0000313" key="2">
    <source>
        <dbReference type="Proteomes" id="UP000237438"/>
    </source>
</evidence>
<protein>
    <submittedName>
        <fullName evidence="1">Uncharacterized protein</fullName>
    </submittedName>
</protein>
<sequence>MSCYIFRCNSFLLYSRNWN</sequence>
<keyword evidence="2" id="KW-1185">Reference proteome</keyword>
<name>A0A2S4PIU0_9PEZI</name>
<comment type="caution">
    <text evidence="1">The sequence shown here is derived from an EMBL/GenBank/DDBJ whole genome shotgun (WGS) entry which is preliminary data.</text>
</comment>